<feature type="domain" description="G" evidence="3">
    <location>
        <begin position="58"/>
        <end position="210"/>
    </location>
</feature>
<feature type="transmembrane region" description="Helical" evidence="2">
    <location>
        <begin position="599"/>
        <end position="621"/>
    </location>
</feature>
<accession>A0A367EWE2</accession>
<sequence>MKVLRRAKGVSLDDRLAALAEAADLAEGRLDTSAVAGARAVVARAGARRSLSVDHTVVALAGATGSGKSSLFNTLSGTSLARVGVTRPTTSAAHAAMWEPEGAGPLLDWLDVPRRHTVGGADTWHAPSAQDAQPDAPASGDGELSGLILLDLPDHDSIELAHRLEVDRLVAVVDLLVWVLDPQKYADAAVHERYLRPLSRHRDVMMVVLNQTDRLTPSAVDRCLKDLRRLLDEDGLRGVPVLATSVPRDEGITEVRSALAARVADRRTWAARLGADALMAADLLATASYGDVSPRSADASLSSGALEASPSPESVADLGKRAQVAAQAVTGELARPLTGALAEAAGVPLVVEAVAKAHRHRSIVATGWPVTRWLRRFRPDPLRRLRVGIPPGGGPLVSGSSDMRGSAKDGARVGVSPERRALGSTPSDDLGPTAPGPTPRPFAAGPDAAPAAFGRAPDASSDRTVGDALSESGLLGRSQDRLAATSPSGRTSSAGRPPRKGGERDQGMPERGTPAAGVPLSIGRTSIPPATAIQRSQMDMAIREVASAAASGLPEPWAMAVRRASRARADELADRLDRAVSLTSVGAGRRPRWWRVAGFAQWLVFAAMVGGLLWLSGPFLVDYMRLPEVPTPTLGVVPWPTVLLAGGAAAGTLIALLCRVLASLGARRRARKARKALWSSVDTVGHDLVLAPIRAELTRAHDFATSLSKARS</sequence>
<dbReference type="PANTHER" id="PTHR42698:SF1">
    <property type="entry name" value="GTPASE ERA, MITOCHONDRIAL"/>
    <property type="match status" value="1"/>
</dbReference>
<dbReference type="Gene3D" id="3.40.50.300">
    <property type="entry name" value="P-loop containing nucleotide triphosphate hydrolases"/>
    <property type="match status" value="1"/>
</dbReference>
<dbReference type="GO" id="GO:0000028">
    <property type="term" value="P:ribosomal small subunit assembly"/>
    <property type="evidence" value="ECO:0007669"/>
    <property type="project" value="TreeGrafter"/>
</dbReference>
<dbReference type="RefSeq" id="WP_114033287.1">
    <property type="nucleotide sequence ID" value="NZ_QOIL01000028.1"/>
</dbReference>
<keyword evidence="5" id="KW-1185">Reference proteome</keyword>
<dbReference type="GO" id="GO:0019843">
    <property type="term" value="F:rRNA binding"/>
    <property type="evidence" value="ECO:0007669"/>
    <property type="project" value="TreeGrafter"/>
</dbReference>
<reference evidence="4 5" key="1">
    <citation type="submission" date="2018-06" db="EMBL/GenBank/DDBJ databases">
        <title>Sphaerisporangium craniellae sp. nov., isolated from a marine sponge in the South China Sea.</title>
        <authorList>
            <person name="Li L."/>
        </authorList>
    </citation>
    <scope>NUCLEOTIDE SEQUENCE [LARGE SCALE GENOMIC DNA]</scope>
    <source>
        <strain evidence="4 5">CCTCC AA 208026</strain>
    </source>
</reference>
<proteinExistence type="predicted"/>
<evidence type="ECO:0000256" key="2">
    <source>
        <dbReference type="SAM" id="Phobius"/>
    </source>
</evidence>
<dbReference type="Proteomes" id="UP000253094">
    <property type="component" value="Unassembled WGS sequence"/>
</dbReference>
<keyword evidence="2" id="KW-1133">Transmembrane helix</keyword>
<name>A0A367EWE2_9ACTN</name>
<dbReference type="SUPFAM" id="SSF52540">
    <property type="entry name" value="P-loop containing nucleoside triphosphate hydrolases"/>
    <property type="match status" value="1"/>
</dbReference>
<comment type="caution">
    <text evidence="4">The sequence shown here is derived from an EMBL/GenBank/DDBJ whole genome shotgun (WGS) entry which is preliminary data.</text>
</comment>
<evidence type="ECO:0000256" key="1">
    <source>
        <dbReference type="SAM" id="MobiDB-lite"/>
    </source>
</evidence>
<feature type="region of interest" description="Disordered" evidence="1">
    <location>
        <begin position="120"/>
        <end position="140"/>
    </location>
</feature>
<feature type="compositionally biased region" description="Basic and acidic residues" evidence="1">
    <location>
        <begin position="405"/>
        <end position="421"/>
    </location>
</feature>
<feature type="transmembrane region" description="Helical" evidence="2">
    <location>
        <begin position="641"/>
        <end position="662"/>
    </location>
</feature>
<organism evidence="4 5">
    <name type="scientific">Sphaerisporangium album</name>
    <dbReference type="NCBI Taxonomy" id="509200"/>
    <lineage>
        <taxon>Bacteria</taxon>
        <taxon>Bacillati</taxon>
        <taxon>Actinomycetota</taxon>
        <taxon>Actinomycetes</taxon>
        <taxon>Streptosporangiales</taxon>
        <taxon>Streptosporangiaceae</taxon>
        <taxon>Sphaerisporangium</taxon>
    </lineage>
</organism>
<dbReference type="AlphaFoldDB" id="A0A367EWE2"/>
<feature type="compositionally biased region" description="Low complexity" evidence="1">
    <location>
        <begin position="441"/>
        <end position="459"/>
    </location>
</feature>
<evidence type="ECO:0000259" key="3">
    <source>
        <dbReference type="Pfam" id="PF01926"/>
    </source>
</evidence>
<dbReference type="OrthoDB" id="974105at2"/>
<evidence type="ECO:0000313" key="4">
    <source>
        <dbReference type="EMBL" id="RCG22448.1"/>
    </source>
</evidence>
<keyword evidence="2" id="KW-0472">Membrane</keyword>
<dbReference type="Pfam" id="PF01926">
    <property type="entry name" value="MMR_HSR1"/>
    <property type="match status" value="1"/>
</dbReference>
<dbReference type="GO" id="GO:0005525">
    <property type="term" value="F:GTP binding"/>
    <property type="evidence" value="ECO:0007669"/>
    <property type="project" value="InterPro"/>
</dbReference>
<feature type="compositionally biased region" description="Polar residues" evidence="1">
    <location>
        <begin position="485"/>
        <end position="494"/>
    </location>
</feature>
<dbReference type="PANTHER" id="PTHR42698">
    <property type="entry name" value="GTPASE ERA"/>
    <property type="match status" value="1"/>
</dbReference>
<feature type="compositionally biased region" description="Low complexity" evidence="1">
    <location>
        <begin position="126"/>
        <end position="140"/>
    </location>
</feature>
<feature type="region of interest" description="Disordered" evidence="1">
    <location>
        <begin position="384"/>
        <end position="525"/>
    </location>
</feature>
<dbReference type="InterPro" id="IPR006073">
    <property type="entry name" value="GTP-bd"/>
</dbReference>
<keyword evidence="2" id="KW-0812">Transmembrane</keyword>
<dbReference type="InterPro" id="IPR027417">
    <property type="entry name" value="P-loop_NTPase"/>
</dbReference>
<evidence type="ECO:0000313" key="5">
    <source>
        <dbReference type="Proteomes" id="UP000253094"/>
    </source>
</evidence>
<dbReference type="EMBL" id="QOIL01000028">
    <property type="protein sequence ID" value="RCG22448.1"/>
    <property type="molecule type" value="Genomic_DNA"/>
</dbReference>
<dbReference type="GO" id="GO:0043024">
    <property type="term" value="F:ribosomal small subunit binding"/>
    <property type="evidence" value="ECO:0007669"/>
    <property type="project" value="TreeGrafter"/>
</dbReference>
<dbReference type="GO" id="GO:0005829">
    <property type="term" value="C:cytosol"/>
    <property type="evidence" value="ECO:0007669"/>
    <property type="project" value="TreeGrafter"/>
</dbReference>
<gene>
    <name evidence="4" type="ORF">DQ384_35665</name>
</gene>
<protein>
    <recommendedName>
        <fullName evidence="3">G domain-containing protein</fullName>
    </recommendedName>
</protein>
<dbReference type="InterPro" id="IPR005662">
    <property type="entry name" value="GTPase_Era-like"/>
</dbReference>